<gene>
    <name evidence="1" type="ORF">SDC9_204355</name>
</gene>
<name>A0A645IYZ7_9ZZZZ</name>
<dbReference type="AlphaFoldDB" id="A0A645IYZ7"/>
<dbReference type="Gene3D" id="1.10.357.10">
    <property type="entry name" value="Tetracycline Repressor, domain 2"/>
    <property type="match status" value="1"/>
</dbReference>
<dbReference type="EMBL" id="VSSQ01127269">
    <property type="protein sequence ID" value="MPN56665.1"/>
    <property type="molecule type" value="Genomic_DNA"/>
</dbReference>
<organism evidence="1">
    <name type="scientific">bioreactor metagenome</name>
    <dbReference type="NCBI Taxonomy" id="1076179"/>
    <lineage>
        <taxon>unclassified sequences</taxon>
        <taxon>metagenomes</taxon>
        <taxon>ecological metagenomes</taxon>
    </lineage>
</organism>
<accession>A0A645IYZ7</accession>
<proteinExistence type="predicted"/>
<comment type="caution">
    <text evidence="1">The sequence shown here is derived from an EMBL/GenBank/DDBJ whole genome shotgun (WGS) entry which is preliminary data.</text>
</comment>
<dbReference type="SUPFAM" id="SSF48498">
    <property type="entry name" value="Tetracyclin repressor-like, C-terminal domain"/>
    <property type="match status" value="1"/>
</dbReference>
<reference evidence="1" key="1">
    <citation type="submission" date="2019-08" db="EMBL/GenBank/DDBJ databases">
        <authorList>
            <person name="Kucharzyk K."/>
            <person name="Murdoch R.W."/>
            <person name="Higgins S."/>
            <person name="Loffler F."/>
        </authorList>
    </citation>
    <scope>NUCLEOTIDE SEQUENCE</scope>
</reference>
<dbReference type="InterPro" id="IPR036271">
    <property type="entry name" value="Tet_transcr_reg_TetR-rel_C_sf"/>
</dbReference>
<protein>
    <submittedName>
        <fullName evidence="1">Uncharacterized protein</fullName>
    </submittedName>
</protein>
<sequence length="101" mass="12327">MDFIIRAFYSRYEVVSETINAKVGQETLMIYDTYFSNINFSKLRDDVDPKEIYQMLTWMTDGYIHEWQRTGQSIGIDDMMKKYRLWSAYLRRLSYKEEHLK</sequence>
<evidence type="ECO:0000313" key="1">
    <source>
        <dbReference type="EMBL" id="MPN56665.1"/>
    </source>
</evidence>